<proteinExistence type="predicted"/>
<name>A0A284VLR4_9EURY</name>
<evidence type="ECO:0000313" key="2">
    <source>
        <dbReference type="Proteomes" id="UP000218615"/>
    </source>
</evidence>
<reference evidence="2" key="1">
    <citation type="submission" date="2017-06" db="EMBL/GenBank/DDBJ databases">
        <authorList>
            <person name="Cremers G."/>
        </authorList>
    </citation>
    <scope>NUCLEOTIDE SEQUENCE [LARGE SCALE GENOMIC DNA]</scope>
</reference>
<dbReference type="AlphaFoldDB" id="A0A284VLR4"/>
<dbReference type="Proteomes" id="UP000218615">
    <property type="component" value="Unassembled WGS sequence"/>
</dbReference>
<dbReference type="EMBL" id="FZMP01000071">
    <property type="protein sequence ID" value="SNQ60137.1"/>
    <property type="molecule type" value="Genomic_DNA"/>
</dbReference>
<sequence length="50" mass="5637">MLPSGAALALNKFKANITMPSGKYWGSVALLKLRLNPTFFRLQKQVRPDF</sequence>
<keyword evidence="2" id="KW-1185">Reference proteome</keyword>
<organism evidence="1 2">
    <name type="scientific">Candidatus Methanoperedens nitratireducens</name>
    <dbReference type="NCBI Taxonomy" id="1392998"/>
    <lineage>
        <taxon>Archaea</taxon>
        <taxon>Methanobacteriati</taxon>
        <taxon>Methanobacteriota</taxon>
        <taxon>Stenosarchaea group</taxon>
        <taxon>Methanomicrobia</taxon>
        <taxon>Methanosarcinales</taxon>
        <taxon>ANME-2 cluster</taxon>
        <taxon>Candidatus Methanoperedentaceae</taxon>
        <taxon>Candidatus Methanoperedens</taxon>
    </lineage>
</organism>
<protein>
    <submittedName>
        <fullName evidence="1">Uncharacterized protein</fullName>
    </submittedName>
</protein>
<accession>A0A284VLR4</accession>
<evidence type="ECO:0000313" key="1">
    <source>
        <dbReference type="EMBL" id="SNQ60137.1"/>
    </source>
</evidence>
<gene>
    <name evidence="1" type="ORF">MNV_1620004</name>
</gene>